<keyword evidence="5 7" id="KW-0472">Membrane</keyword>
<dbReference type="EMBL" id="FQUM01000001">
    <property type="protein sequence ID" value="SHE30727.1"/>
    <property type="molecule type" value="Genomic_DNA"/>
</dbReference>
<evidence type="ECO:0000256" key="7">
    <source>
        <dbReference type="PROSITE-ProRule" id="PRU01360"/>
    </source>
</evidence>
<evidence type="ECO:0000313" key="10">
    <source>
        <dbReference type="EMBL" id="SHE30727.1"/>
    </source>
</evidence>
<name>A0A1M4SFF7_9BACT</name>
<dbReference type="Gene3D" id="2.60.40.1120">
    <property type="entry name" value="Carboxypeptidase-like, regulatory domain"/>
    <property type="match status" value="1"/>
</dbReference>
<dbReference type="Pfam" id="PF07715">
    <property type="entry name" value="Plug"/>
    <property type="match status" value="1"/>
</dbReference>
<sequence length="1047" mass="115888">MGKIKNLLLIAVFIGTSLGAFAQTEIRGTVTSKSNGETIPGANVVVKGTTQGTITGMDGRFTITVNDKNATLECSFIGFKKVELPLNGRTEVNIVIEPDVISLQEVVAVGYSTVSKRDLTGSVGQVKGEVLAKSPVTNYDQALAGRVAGVQVSAADGTPGEGLNIVIRGGNSITGDNSPLYVVDGIPIEDFDPGSISSHDIESFDVLKDASASAIYGSRGANGVIIITTKSGRNDGTTEISLNSSIGSQWIDNRLDVMSPYDYVKYLQEVQTFRGDTYLESFNTYWVDPEEYKNAQPINWQDNIMRTAFIQNHNLSLSGGTNKSSIYLSVDYSDQAGTLINTGYKKINNNLKFTHRINEKAQLGGYLNYSYIYRNGLNVSGNNRLSIIRDAITFRPVRPLVDDGKEGGLDLEDPNDLRFDPVKTLSNTDRYQRQDVVRGSLFLNYNITTALKLKVSGNYQVNNQKESVFYKKDTYQGTKGIDGVNGTLSDRHNQTLSTSNTLTYKKKFNKIHNLTALVGTEAQISSVDNFQAKNKKIPTDAFGTDKLELGTEPEIPTSYASENKLVSFFGSVNYGYKDRYLLTMNYRADGSSKFAKGNRWGYFPSAALAWRLIEEQFISNLNIFSNLKLRVGYGVTGNNRINDSAAFSLINYDEYSGYSFGNAYALGTYYASLASADLKWETTAQSNLGIDLGFADNRVVVTADFYRKNTSDLLLNADMALSTGYSQVLQNVGEVRNEGLELSLNTVNVSNKSFRWNTSFNISFNKNKTISLNSGQDAIYTNPDWYFKFTEYQYITKVGEPVGMIYGLKRDGVYQFEDFNYDEETDTYTLKEGIPDNGKTVAPGSVKFKDISGLDGTPDGTINELDRVVIGNPHPKHFGGITNNFWFKNFDLEVFFQWSYGNDILNANRVMFENPGLIGPEYNMLAAAADRWTPENPTNEVQAYQYAGVYGFPQDGNLISDYYVEDGSYLKLKTVTFGYTFNKSILNKLGIKSCRLYVAGQNLYTWTKYSGYDPDVSVGKYGALTPGLDYSAYPMSSTFMGGVEIKF</sequence>
<dbReference type="RefSeq" id="WP_072997801.1">
    <property type="nucleotide sequence ID" value="NZ_FQUM01000001.1"/>
</dbReference>
<dbReference type="InterPro" id="IPR023996">
    <property type="entry name" value="TonB-dep_OMP_SusC/RagA"/>
</dbReference>
<evidence type="ECO:0000256" key="4">
    <source>
        <dbReference type="ARBA" id="ARBA00022692"/>
    </source>
</evidence>
<dbReference type="SUPFAM" id="SSF49464">
    <property type="entry name" value="Carboxypeptidase regulatory domain-like"/>
    <property type="match status" value="1"/>
</dbReference>
<dbReference type="AlphaFoldDB" id="A0A1M4SFF7"/>
<dbReference type="InterPro" id="IPR023997">
    <property type="entry name" value="TonB-dep_OMP_SusC/RagA_CS"/>
</dbReference>
<evidence type="ECO:0000259" key="9">
    <source>
        <dbReference type="Pfam" id="PF07715"/>
    </source>
</evidence>
<evidence type="ECO:0000256" key="8">
    <source>
        <dbReference type="SAM" id="SignalP"/>
    </source>
</evidence>
<keyword evidence="8" id="KW-0732">Signal</keyword>
<accession>A0A1M4SFF7</accession>
<dbReference type="GO" id="GO:0009279">
    <property type="term" value="C:cell outer membrane"/>
    <property type="evidence" value="ECO:0007669"/>
    <property type="project" value="UniProtKB-SubCell"/>
</dbReference>
<organism evidence="10 11">
    <name type="scientific">Mariniphaga anaerophila</name>
    <dbReference type="NCBI Taxonomy" id="1484053"/>
    <lineage>
        <taxon>Bacteria</taxon>
        <taxon>Pseudomonadati</taxon>
        <taxon>Bacteroidota</taxon>
        <taxon>Bacteroidia</taxon>
        <taxon>Marinilabiliales</taxon>
        <taxon>Prolixibacteraceae</taxon>
        <taxon>Mariniphaga</taxon>
    </lineage>
</organism>
<dbReference type="NCBIfam" id="TIGR04057">
    <property type="entry name" value="SusC_RagA_signa"/>
    <property type="match status" value="1"/>
</dbReference>
<gene>
    <name evidence="10" type="ORF">SAMN05444274_1015</name>
</gene>
<evidence type="ECO:0000256" key="6">
    <source>
        <dbReference type="ARBA" id="ARBA00023237"/>
    </source>
</evidence>
<dbReference type="Pfam" id="PF13715">
    <property type="entry name" value="CarbopepD_reg_2"/>
    <property type="match status" value="1"/>
</dbReference>
<dbReference type="Proteomes" id="UP000184164">
    <property type="component" value="Unassembled WGS sequence"/>
</dbReference>
<feature type="chain" id="PRO_5012409142" evidence="8">
    <location>
        <begin position="23"/>
        <end position="1047"/>
    </location>
</feature>
<evidence type="ECO:0000256" key="3">
    <source>
        <dbReference type="ARBA" id="ARBA00022452"/>
    </source>
</evidence>
<evidence type="ECO:0000256" key="5">
    <source>
        <dbReference type="ARBA" id="ARBA00023136"/>
    </source>
</evidence>
<keyword evidence="2 7" id="KW-0813">Transport</keyword>
<dbReference type="InterPro" id="IPR008969">
    <property type="entry name" value="CarboxyPept-like_regulatory"/>
</dbReference>
<dbReference type="InterPro" id="IPR039426">
    <property type="entry name" value="TonB-dep_rcpt-like"/>
</dbReference>
<keyword evidence="4 7" id="KW-0812">Transmembrane</keyword>
<keyword evidence="11" id="KW-1185">Reference proteome</keyword>
<proteinExistence type="inferred from homology"/>
<dbReference type="Gene3D" id="2.40.170.20">
    <property type="entry name" value="TonB-dependent receptor, beta-barrel domain"/>
    <property type="match status" value="1"/>
</dbReference>
<protein>
    <submittedName>
        <fullName evidence="10">TonB-linked outer membrane protein, SusC/RagA family</fullName>
    </submittedName>
</protein>
<dbReference type="OrthoDB" id="1096961at2"/>
<dbReference type="NCBIfam" id="TIGR04056">
    <property type="entry name" value="OMP_RagA_SusC"/>
    <property type="match status" value="1"/>
</dbReference>
<dbReference type="InterPro" id="IPR037066">
    <property type="entry name" value="Plug_dom_sf"/>
</dbReference>
<evidence type="ECO:0000313" key="11">
    <source>
        <dbReference type="Proteomes" id="UP000184164"/>
    </source>
</evidence>
<feature type="signal peptide" evidence="8">
    <location>
        <begin position="1"/>
        <end position="22"/>
    </location>
</feature>
<comment type="subcellular location">
    <subcellularLocation>
        <location evidence="1 7">Cell outer membrane</location>
        <topology evidence="1 7">Multi-pass membrane protein</topology>
    </subcellularLocation>
</comment>
<evidence type="ECO:0000256" key="2">
    <source>
        <dbReference type="ARBA" id="ARBA00022448"/>
    </source>
</evidence>
<dbReference type="InterPro" id="IPR012910">
    <property type="entry name" value="Plug_dom"/>
</dbReference>
<feature type="domain" description="TonB-dependent receptor plug" evidence="9">
    <location>
        <begin position="116"/>
        <end position="224"/>
    </location>
</feature>
<keyword evidence="6 7" id="KW-0998">Cell outer membrane</keyword>
<reference evidence="10 11" key="1">
    <citation type="submission" date="2016-11" db="EMBL/GenBank/DDBJ databases">
        <authorList>
            <person name="Jaros S."/>
            <person name="Januszkiewicz K."/>
            <person name="Wedrychowicz H."/>
        </authorList>
    </citation>
    <scope>NUCLEOTIDE SEQUENCE [LARGE SCALE GENOMIC DNA]</scope>
    <source>
        <strain evidence="10 11">DSM 26910</strain>
    </source>
</reference>
<dbReference type="Gene3D" id="2.170.130.10">
    <property type="entry name" value="TonB-dependent receptor, plug domain"/>
    <property type="match status" value="1"/>
</dbReference>
<dbReference type="SUPFAM" id="SSF56935">
    <property type="entry name" value="Porins"/>
    <property type="match status" value="1"/>
</dbReference>
<evidence type="ECO:0000256" key="1">
    <source>
        <dbReference type="ARBA" id="ARBA00004571"/>
    </source>
</evidence>
<dbReference type="InterPro" id="IPR036942">
    <property type="entry name" value="Beta-barrel_TonB_sf"/>
</dbReference>
<comment type="similarity">
    <text evidence="7">Belongs to the TonB-dependent receptor family.</text>
</comment>
<keyword evidence="3 7" id="KW-1134">Transmembrane beta strand</keyword>
<dbReference type="STRING" id="1484053.SAMN05444274_1015"/>
<dbReference type="PROSITE" id="PS52016">
    <property type="entry name" value="TONB_DEPENDENT_REC_3"/>
    <property type="match status" value="1"/>
</dbReference>